<dbReference type="Gene3D" id="3.90.1140.10">
    <property type="entry name" value="Cyclic phosphodiesterase"/>
    <property type="match status" value="1"/>
</dbReference>
<comment type="caution">
    <text evidence="3">The sequence shown here is derived from an EMBL/GenBank/DDBJ whole genome shotgun (WGS) entry which is preliminary data.</text>
</comment>
<gene>
    <name evidence="3" type="ORF">ASAP_1343</name>
</gene>
<dbReference type="InterPro" id="IPR009097">
    <property type="entry name" value="Cyclic_Pdiesterase"/>
</dbReference>
<dbReference type="Pfam" id="PF08975">
    <property type="entry name" value="2H-phosphodiest"/>
    <property type="match status" value="1"/>
</dbReference>
<organism evidence="3 4">
    <name type="scientific">Asaia bogorensis</name>
    <dbReference type="NCBI Taxonomy" id="91915"/>
    <lineage>
        <taxon>Bacteria</taxon>
        <taxon>Pseudomonadati</taxon>
        <taxon>Pseudomonadota</taxon>
        <taxon>Alphaproteobacteria</taxon>
        <taxon>Acetobacterales</taxon>
        <taxon>Acetobacteraceae</taxon>
        <taxon>Asaia</taxon>
    </lineage>
</organism>
<evidence type="ECO:0000259" key="2">
    <source>
        <dbReference type="Pfam" id="PF08975"/>
    </source>
</evidence>
<dbReference type="InterPro" id="IPR015069">
    <property type="entry name" value="2H-PEstase_DUF1868"/>
</dbReference>
<reference evidence="3 4" key="2">
    <citation type="journal article" date="2014" name="PLoS ONE">
        <title>Evolution of mitochondria reconstructed from the energy metabolism of living bacteria.</title>
        <authorList>
            <person name="Degli Esposti M."/>
            <person name="Chouaia B."/>
            <person name="Comandatore F."/>
            <person name="Crotti E."/>
            <person name="Sassera D."/>
            <person name="Lievens P.M."/>
            <person name="Daffonchio D."/>
            <person name="Bandi C."/>
        </authorList>
    </citation>
    <scope>NUCLEOTIDE SEQUENCE [LARGE SCALE GENOMIC DNA]</scope>
    <source>
        <strain evidence="3 4">SF2.1</strain>
    </source>
</reference>
<proteinExistence type="predicted"/>
<protein>
    <recommendedName>
        <fullName evidence="2">DUF1868 domain-containing protein</fullName>
    </recommendedName>
</protein>
<dbReference type="AlphaFoldDB" id="A0A060QFC3"/>
<feature type="region of interest" description="Disordered" evidence="1">
    <location>
        <begin position="39"/>
        <end position="61"/>
    </location>
</feature>
<dbReference type="Proteomes" id="UP000027583">
    <property type="component" value="Unassembled WGS sequence"/>
</dbReference>
<name>A0A060QFC3_9PROT</name>
<evidence type="ECO:0000313" key="4">
    <source>
        <dbReference type="Proteomes" id="UP000027583"/>
    </source>
</evidence>
<dbReference type="eggNOG" id="COG5255">
    <property type="taxonomic scope" value="Bacteria"/>
</dbReference>
<sequence length="280" mass="30836">MLKASGMSLMQRFSALPVSDRRTLLLGLGALFLTGAAPASTADREPGCDGPPLPVGGGDRQGKFDAQGKPLYWPGNTTICPFAETHPLSVAMLDMNALIRRDWSDHIVPTPPSSYHMTILGGVDPEQKAKNNWPSGISPSVTIEQTTAILRDRLASKAFEFPEKIEVEIDADRFHAPLVGVPLRPANAAMATALYDLRRQLAEAIGFHPDNLMSFMFHATYGYKIRHIPHTQKAPLRKAVHEWRRVTAEKLGTIEIPPPVFCRFETMFAFTPLLALSRKG</sequence>
<evidence type="ECO:0000313" key="3">
    <source>
        <dbReference type="EMBL" id="CDG39388.1"/>
    </source>
</evidence>
<feature type="domain" description="DUF1868" evidence="2">
    <location>
        <begin position="63"/>
        <end position="170"/>
    </location>
</feature>
<accession>A0A060QFC3</accession>
<reference evidence="3 4" key="1">
    <citation type="journal article" date="2014" name="Genome Biol. Evol.">
        <title>Acetic acid bacteria genomes reveal functional traits for adaptation to life in insect guts.</title>
        <authorList>
            <person name="Chouaia B."/>
            <person name="Gaiarsa S."/>
            <person name="Crotti E."/>
            <person name="Comandatore F."/>
            <person name="Degli Esposti M."/>
            <person name="Ricci I."/>
            <person name="Alma A."/>
            <person name="Favia G."/>
            <person name="Bandi C."/>
            <person name="Daffonchio D."/>
        </authorList>
    </citation>
    <scope>NUCLEOTIDE SEQUENCE [LARGE SCALE GENOMIC DNA]</scope>
    <source>
        <strain evidence="3 4">SF2.1</strain>
    </source>
</reference>
<dbReference type="SUPFAM" id="SSF55144">
    <property type="entry name" value="LigT-like"/>
    <property type="match status" value="1"/>
</dbReference>
<evidence type="ECO:0000256" key="1">
    <source>
        <dbReference type="SAM" id="MobiDB-lite"/>
    </source>
</evidence>
<dbReference type="EMBL" id="CBLX010000009">
    <property type="protein sequence ID" value="CDG39388.1"/>
    <property type="molecule type" value="Genomic_DNA"/>
</dbReference>